<keyword evidence="2" id="KW-0812">Transmembrane</keyword>
<feature type="transmembrane region" description="Helical" evidence="2">
    <location>
        <begin position="175"/>
        <end position="194"/>
    </location>
</feature>
<feature type="compositionally biased region" description="Basic and acidic residues" evidence="1">
    <location>
        <begin position="101"/>
        <end position="118"/>
    </location>
</feature>
<feature type="region of interest" description="Disordered" evidence="1">
    <location>
        <begin position="101"/>
        <end position="133"/>
    </location>
</feature>
<feature type="compositionally biased region" description="Polar residues" evidence="1">
    <location>
        <begin position="40"/>
        <end position="52"/>
    </location>
</feature>
<dbReference type="Proteomes" id="UP000008068">
    <property type="component" value="Unassembled WGS sequence"/>
</dbReference>
<reference evidence="4" key="1">
    <citation type="submission" date="2011-07" db="EMBL/GenBank/DDBJ databases">
        <authorList>
            <consortium name="Caenorhabditis brenneri Sequencing and Analysis Consortium"/>
            <person name="Wilson R.K."/>
        </authorList>
    </citation>
    <scope>NUCLEOTIDE SEQUENCE [LARGE SCALE GENOMIC DNA]</scope>
    <source>
        <strain evidence="4">PB2801</strain>
    </source>
</reference>
<accession>G0P0B9</accession>
<evidence type="ECO:0000313" key="4">
    <source>
        <dbReference type="Proteomes" id="UP000008068"/>
    </source>
</evidence>
<feature type="compositionally biased region" description="Acidic residues" evidence="1">
    <location>
        <begin position="123"/>
        <end position="133"/>
    </location>
</feature>
<gene>
    <name evidence="3" type="ORF">CAEBREN_16088</name>
</gene>
<proteinExistence type="predicted"/>
<protein>
    <submittedName>
        <fullName evidence="3">Uncharacterized protein</fullName>
    </submittedName>
</protein>
<feature type="region of interest" description="Disordered" evidence="1">
    <location>
        <begin position="1"/>
        <end position="52"/>
    </location>
</feature>
<keyword evidence="2" id="KW-1133">Transmembrane helix</keyword>
<evidence type="ECO:0000256" key="1">
    <source>
        <dbReference type="SAM" id="MobiDB-lite"/>
    </source>
</evidence>
<dbReference type="EMBL" id="GL379997">
    <property type="protein sequence ID" value="EGT41636.1"/>
    <property type="molecule type" value="Genomic_DNA"/>
</dbReference>
<keyword evidence="4" id="KW-1185">Reference proteome</keyword>
<dbReference type="InParanoid" id="G0P0B9"/>
<evidence type="ECO:0000313" key="3">
    <source>
        <dbReference type="EMBL" id="EGT41636.1"/>
    </source>
</evidence>
<keyword evidence="2" id="KW-0472">Membrane</keyword>
<name>G0P0B9_CAEBE</name>
<feature type="compositionally biased region" description="Low complexity" evidence="1">
    <location>
        <begin position="9"/>
        <end position="38"/>
    </location>
</feature>
<dbReference type="HOGENOM" id="CLU_1027542_0_0_1"/>
<sequence>MEEAKDNSTTHSTSHSPTPSYTDSSTDSTIDSPSPDLDSFTDSSDGSQDSIFESTFESMDHLVLAELLEPPQHFTADGTADFPLPEVGLHWKDLNNYDANGEMREEETSGEEKGHDGDASIGGDEEESGECATEEEITEFIVEEYQRDAKKFYPRGHLLWKKFGRRGDKSTTAMIKLYVLFSTLSVILDSIFWFRTRISPRLIELTLPKELHLGLLKKARTTIGCEEKEALENIHGVTIILNPKGRIEKWSQKSQGARGEGQVVGSVKVVNRLVDYSSSEDEPSE</sequence>
<organism evidence="4">
    <name type="scientific">Caenorhabditis brenneri</name>
    <name type="common">Nematode worm</name>
    <dbReference type="NCBI Taxonomy" id="135651"/>
    <lineage>
        <taxon>Eukaryota</taxon>
        <taxon>Metazoa</taxon>
        <taxon>Ecdysozoa</taxon>
        <taxon>Nematoda</taxon>
        <taxon>Chromadorea</taxon>
        <taxon>Rhabditida</taxon>
        <taxon>Rhabditina</taxon>
        <taxon>Rhabditomorpha</taxon>
        <taxon>Rhabditoidea</taxon>
        <taxon>Rhabditidae</taxon>
        <taxon>Peloderinae</taxon>
        <taxon>Caenorhabditis</taxon>
    </lineage>
</organism>
<dbReference type="AlphaFoldDB" id="G0P0B9"/>
<evidence type="ECO:0000256" key="2">
    <source>
        <dbReference type="SAM" id="Phobius"/>
    </source>
</evidence>